<dbReference type="EMBL" id="POQS01000004">
    <property type="protein sequence ID" value="PND32554.1"/>
    <property type="molecule type" value="Genomic_DNA"/>
</dbReference>
<sequence>MNADGLGFWAAVAAMAVITYLTRALPFMLSERSRLLRHLSREGSALAALGPSLLAGIAAAVIVPDLLAAGEQAAIIGPYAGGLVVTAVAARLVSNTGAAVLLGMAGYGVLLALAG</sequence>
<evidence type="ECO:0000313" key="2">
    <source>
        <dbReference type="EMBL" id="PND32554.1"/>
    </source>
</evidence>
<name>A0A2N8KGI9_9BURK</name>
<protein>
    <submittedName>
        <fullName evidence="2">Branched-chain amino acid transporter AzlD family protein 2</fullName>
    </submittedName>
</protein>
<evidence type="ECO:0000256" key="1">
    <source>
        <dbReference type="SAM" id="Phobius"/>
    </source>
</evidence>
<comment type="caution">
    <text evidence="2">The sequence shown here is derived from an EMBL/GenBank/DDBJ whole genome shotgun (WGS) entry which is preliminary data.</text>
</comment>
<proteinExistence type="predicted"/>
<organism evidence="2 3">
    <name type="scientific">Achromobacter pulmonis</name>
    <dbReference type="NCBI Taxonomy" id="1389932"/>
    <lineage>
        <taxon>Bacteria</taxon>
        <taxon>Pseudomonadati</taxon>
        <taxon>Pseudomonadota</taxon>
        <taxon>Betaproteobacteria</taxon>
        <taxon>Burkholderiales</taxon>
        <taxon>Alcaligenaceae</taxon>
        <taxon>Achromobacter</taxon>
    </lineage>
</organism>
<reference evidence="2 3" key="1">
    <citation type="submission" date="2018-01" db="EMBL/GenBank/DDBJ databases">
        <title>The draft genome of an aniline degradation strain ANB-1.</title>
        <authorList>
            <person name="Zhang L."/>
            <person name="Jiang J."/>
        </authorList>
    </citation>
    <scope>NUCLEOTIDE SEQUENCE [LARGE SCALE GENOMIC DNA]</scope>
    <source>
        <strain evidence="2 3">ANB-1</strain>
    </source>
</reference>
<dbReference type="RefSeq" id="WP_102773672.1">
    <property type="nucleotide sequence ID" value="NZ_POQS01000004.1"/>
</dbReference>
<keyword evidence="1" id="KW-0812">Transmembrane</keyword>
<dbReference type="Proteomes" id="UP000235994">
    <property type="component" value="Unassembled WGS sequence"/>
</dbReference>
<feature type="transmembrane region" description="Helical" evidence="1">
    <location>
        <begin position="46"/>
        <end position="67"/>
    </location>
</feature>
<keyword evidence="1" id="KW-1133">Transmembrane helix</keyword>
<keyword evidence="3" id="KW-1185">Reference proteome</keyword>
<keyword evidence="1" id="KW-0472">Membrane</keyword>
<accession>A0A2N8KGI9</accession>
<gene>
    <name evidence="2" type="ORF">C1I89_15915</name>
</gene>
<dbReference type="Pfam" id="PF05437">
    <property type="entry name" value="AzlD"/>
    <property type="match status" value="1"/>
</dbReference>
<feature type="transmembrane region" description="Helical" evidence="1">
    <location>
        <begin position="97"/>
        <end position="114"/>
    </location>
</feature>
<dbReference type="InterPro" id="IPR008407">
    <property type="entry name" value="Brnchd-chn_aa_trnsp_AzlD"/>
</dbReference>
<feature type="transmembrane region" description="Helical" evidence="1">
    <location>
        <begin position="73"/>
        <end position="90"/>
    </location>
</feature>
<dbReference type="AlphaFoldDB" id="A0A2N8KGI9"/>
<feature type="transmembrane region" description="Helical" evidence="1">
    <location>
        <begin position="6"/>
        <end position="25"/>
    </location>
</feature>
<evidence type="ECO:0000313" key="3">
    <source>
        <dbReference type="Proteomes" id="UP000235994"/>
    </source>
</evidence>